<dbReference type="EMBL" id="CP014989">
    <property type="protein sequence ID" value="ANS80081.1"/>
    <property type="molecule type" value="Genomic_DNA"/>
</dbReference>
<evidence type="ECO:0008006" key="4">
    <source>
        <dbReference type="Google" id="ProtNLM"/>
    </source>
</evidence>
<feature type="compositionally biased region" description="Basic and acidic residues" evidence="1">
    <location>
        <begin position="57"/>
        <end position="74"/>
    </location>
</feature>
<evidence type="ECO:0000313" key="3">
    <source>
        <dbReference type="Proteomes" id="UP000092482"/>
    </source>
</evidence>
<protein>
    <recommendedName>
        <fullName evidence="4">YtxH domain-containing protein</fullName>
    </recommendedName>
</protein>
<name>A0A1B1NF75_9MICO</name>
<organism evidence="2 3">
    <name type="scientific">Serinicoccus hydrothermalis</name>
    <dbReference type="NCBI Taxonomy" id="1758689"/>
    <lineage>
        <taxon>Bacteria</taxon>
        <taxon>Bacillati</taxon>
        <taxon>Actinomycetota</taxon>
        <taxon>Actinomycetes</taxon>
        <taxon>Micrococcales</taxon>
        <taxon>Ornithinimicrobiaceae</taxon>
        <taxon>Serinicoccus</taxon>
    </lineage>
</organism>
<evidence type="ECO:0000313" key="2">
    <source>
        <dbReference type="EMBL" id="ANS80081.1"/>
    </source>
</evidence>
<proteinExistence type="predicted"/>
<feature type="region of interest" description="Disordered" evidence="1">
    <location>
        <begin position="36"/>
        <end position="96"/>
    </location>
</feature>
<reference evidence="2 3" key="1">
    <citation type="submission" date="2016-03" db="EMBL/GenBank/DDBJ databases">
        <title>Shallow-sea hydrothermal system.</title>
        <authorList>
            <person name="Tang K."/>
        </authorList>
    </citation>
    <scope>NUCLEOTIDE SEQUENCE [LARGE SCALE GENOMIC DNA]</scope>
    <source>
        <strain evidence="2 3">JLT9</strain>
    </source>
</reference>
<evidence type="ECO:0000256" key="1">
    <source>
        <dbReference type="SAM" id="MobiDB-lite"/>
    </source>
</evidence>
<dbReference type="OrthoDB" id="5125216at2"/>
<dbReference type="STRING" id="1758689.SGUI_2685"/>
<dbReference type="AlphaFoldDB" id="A0A1B1NF75"/>
<dbReference type="Proteomes" id="UP000092482">
    <property type="component" value="Chromosome"/>
</dbReference>
<gene>
    <name evidence="2" type="ORF">SGUI_2685</name>
</gene>
<keyword evidence="3" id="KW-1185">Reference proteome</keyword>
<feature type="compositionally biased region" description="Basic and acidic residues" evidence="1">
    <location>
        <begin position="40"/>
        <end position="49"/>
    </location>
</feature>
<dbReference type="KEGG" id="serj:SGUI_2685"/>
<dbReference type="RefSeq" id="WP_066641218.1">
    <property type="nucleotide sequence ID" value="NZ_CP014989.1"/>
</dbReference>
<sequence>MSKIMMATAFGAGYVLGARAGRERYEQISAKAQELWGHPKVQEQADKAKQQAGRVTEQAKGRLSDAQDGDRDSMDDPWEVDTDTALAGDDQEGPRG</sequence>
<accession>A0A1B1NF75</accession>